<protein>
    <submittedName>
        <fullName evidence="1">Uncharacterized protein</fullName>
    </submittedName>
</protein>
<organism evidence="1 2">
    <name type="scientific">Malus domestica</name>
    <name type="common">Apple</name>
    <name type="synonym">Pyrus malus</name>
    <dbReference type="NCBI Taxonomy" id="3750"/>
    <lineage>
        <taxon>Eukaryota</taxon>
        <taxon>Viridiplantae</taxon>
        <taxon>Streptophyta</taxon>
        <taxon>Embryophyta</taxon>
        <taxon>Tracheophyta</taxon>
        <taxon>Spermatophyta</taxon>
        <taxon>Magnoliopsida</taxon>
        <taxon>eudicotyledons</taxon>
        <taxon>Gunneridae</taxon>
        <taxon>Pentapetalae</taxon>
        <taxon>rosids</taxon>
        <taxon>fabids</taxon>
        <taxon>Rosales</taxon>
        <taxon>Rosaceae</taxon>
        <taxon>Amygdaloideae</taxon>
        <taxon>Maleae</taxon>
        <taxon>Malus</taxon>
    </lineage>
</organism>
<dbReference type="AlphaFoldDB" id="A0A498IQ45"/>
<evidence type="ECO:0000313" key="1">
    <source>
        <dbReference type="EMBL" id="RXH83353.1"/>
    </source>
</evidence>
<comment type="caution">
    <text evidence="1">The sequence shown here is derived from an EMBL/GenBank/DDBJ whole genome shotgun (WGS) entry which is preliminary data.</text>
</comment>
<gene>
    <name evidence="1" type="ORF">DVH24_005606</name>
</gene>
<dbReference type="EMBL" id="RDQH01000337">
    <property type="protein sequence ID" value="RXH83353.1"/>
    <property type="molecule type" value="Genomic_DNA"/>
</dbReference>
<evidence type="ECO:0000313" key="2">
    <source>
        <dbReference type="Proteomes" id="UP000290289"/>
    </source>
</evidence>
<dbReference type="Proteomes" id="UP000290289">
    <property type="component" value="Chromosome 11"/>
</dbReference>
<name>A0A498IQ45_MALDO</name>
<proteinExistence type="predicted"/>
<keyword evidence="2" id="KW-1185">Reference proteome</keyword>
<sequence length="136" mass="15296">MLAASRFEPLTCGLGAVSLPFHFRSQTLLPSAASSSSHVLLTDSFFQIMNFARPFRDLTKRGTVRACNDHGDFAAAKVVGFIYLSVHGILNPGDLYDLYFWRRKNWEEARKVLTKGLEICDVEEVMEDDAGRSKLH</sequence>
<accession>A0A498IQ45</accession>
<reference evidence="1 2" key="1">
    <citation type="submission" date="2018-10" db="EMBL/GenBank/DDBJ databases">
        <title>A high-quality apple genome assembly.</title>
        <authorList>
            <person name="Hu J."/>
        </authorList>
    </citation>
    <scope>NUCLEOTIDE SEQUENCE [LARGE SCALE GENOMIC DNA]</scope>
    <source>
        <strain evidence="2">cv. HFTH1</strain>
        <tissue evidence="1">Young leaf</tissue>
    </source>
</reference>